<feature type="domain" description="ELM2" evidence="5">
    <location>
        <begin position="5"/>
        <end position="96"/>
    </location>
</feature>
<evidence type="ECO:0000256" key="2">
    <source>
        <dbReference type="ARBA" id="ARBA00023015"/>
    </source>
</evidence>
<dbReference type="PANTHER" id="PTHR16089:SF28">
    <property type="entry name" value="REST COREPRESSOR"/>
    <property type="match status" value="1"/>
</dbReference>
<gene>
    <name evidence="8" type="primary">LOC108011310</name>
</gene>
<keyword evidence="2" id="KW-0805">Transcription regulation</keyword>
<dbReference type="GO" id="GO:0005667">
    <property type="term" value="C:transcription regulator complex"/>
    <property type="evidence" value="ECO:0007669"/>
    <property type="project" value="TreeGrafter"/>
</dbReference>
<dbReference type="GeneID" id="108011310"/>
<dbReference type="InterPro" id="IPR001005">
    <property type="entry name" value="SANT/Myb"/>
</dbReference>
<dbReference type="Proteomes" id="UP001652628">
    <property type="component" value="Chromosome 2L"/>
</dbReference>
<accession>A0AB39ZDV9</accession>
<dbReference type="SMART" id="SM00717">
    <property type="entry name" value="SANT"/>
    <property type="match status" value="1"/>
</dbReference>
<evidence type="ECO:0000259" key="6">
    <source>
        <dbReference type="PROSITE" id="PS51293"/>
    </source>
</evidence>
<evidence type="ECO:0000259" key="5">
    <source>
        <dbReference type="PROSITE" id="PS51156"/>
    </source>
</evidence>
<dbReference type="GO" id="GO:0003714">
    <property type="term" value="F:transcription corepressor activity"/>
    <property type="evidence" value="ECO:0007669"/>
    <property type="project" value="TreeGrafter"/>
</dbReference>
<evidence type="ECO:0000313" key="8">
    <source>
        <dbReference type="RefSeq" id="XP_016931909.3"/>
    </source>
</evidence>
<dbReference type="RefSeq" id="XP_016931909.3">
    <property type="nucleotide sequence ID" value="XM_017076420.4"/>
</dbReference>
<dbReference type="GO" id="GO:0006357">
    <property type="term" value="P:regulation of transcription by RNA polymerase II"/>
    <property type="evidence" value="ECO:0007669"/>
    <property type="project" value="TreeGrafter"/>
</dbReference>
<dbReference type="GO" id="GO:0000118">
    <property type="term" value="C:histone deacetylase complex"/>
    <property type="evidence" value="ECO:0007669"/>
    <property type="project" value="TreeGrafter"/>
</dbReference>
<dbReference type="SUPFAM" id="SSF46689">
    <property type="entry name" value="Homeodomain-like"/>
    <property type="match status" value="1"/>
</dbReference>
<evidence type="ECO:0000256" key="1">
    <source>
        <dbReference type="ARBA" id="ARBA00004123"/>
    </source>
</evidence>
<dbReference type="InterPro" id="IPR000949">
    <property type="entry name" value="ELM2_dom"/>
</dbReference>
<keyword evidence="7" id="KW-1185">Reference proteome</keyword>
<feature type="domain" description="SANT" evidence="6">
    <location>
        <begin position="105"/>
        <end position="151"/>
    </location>
</feature>
<dbReference type="Gene3D" id="1.10.10.60">
    <property type="entry name" value="Homeodomain-like"/>
    <property type="match status" value="1"/>
</dbReference>
<comment type="subcellular location">
    <subcellularLocation>
        <location evidence="1">Nucleus</location>
    </subcellularLocation>
</comment>
<dbReference type="Pfam" id="PF00249">
    <property type="entry name" value="Myb_DNA-binding"/>
    <property type="match status" value="1"/>
</dbReference>
<sequence>MSPRKDKQVLSYWLKQAATLPDYVPPEQQEEELKKLHHPASILWSPQTKKKNESSFREYLCFAARCYRIEEEQALFILRRQGFDIPLARRRLEKVETARGCRFHRWKAQDLIRLAKAFEKYGTNFAKIHKQLPHLPKADVRLYFYYMYPEG</sequence>
<evidence type="ECO:0000256" key="3">
    <source>
        <dbReference type="ARBA" id="ARBA00023163"/>
    </source>
</evidence>
<dbReference type="PROSITE" id="PS51293">
    <property type="entry name" value="SANT"/>
    <property type="match status" value="1"/>
</dbReference>
<dbReference type="PANTHER" id="PTHR16089">
    <property type="entry name" value="REST COREPRESSOR COREST PROTEIN-RELATED"/>
    <property type="match status" value="1"/>
</dbReference>
<evidence type="ECO:0000313" key="7">
    <source>
        <dbReference type="Proteomes" id="UP001652628"/>
    </source>
</evidence>
<reference evidence="8" key="2">
    <citation type="submission" date="2025-08" db="UniProtKB">
        <authorList>
            <consortium name="RefSeq"/>
        </authorList>
    </citation>
    <scope>IDENTIFICATION</scope>
</reference>
<dbReference type="InterPro" id="IPR009057">
    <property type="entry name" value="Homeodomain-like_sf"/>
</dbReference>
<proteinExistence type="predicted"/>
<dbReference type="InterPro" id="IPR017884">
    <property type="entry name" value="SANT_dom"/>
</dbReference>
<organism evidence="7 8">
    <name type="scientific">Drosophila suzukii</name>
    <name type="common">Spotted-wing drosophila fruit fly</name>
    <dbReference type="NCBI Taxonomy" id="28584"/>
    <lineage>
        <taxon>Eukaryota</taxon>
        <taxon>Metazoa</taxon>
        <taxon>Ecdysozoa</taxon>
        <taxon>Arthropoda</taxon>
        <taxon>Hexapoda</taxon>
        <taxon>Insecta</taxon>
        <taxon>Pterygota</taxon>
        <taxon>Neoptera</taxon>
        <taxon>Endopterygota</taxon>
        <taxon>Diptera</taxon>
        <taxon>Brachycera</taxon>
        <taxon>Muscomorpha</taxon>
        <taxon>Ephydroidea</taxon>
        <taxon>Drosophilidae</taxon>
        <taxon>Drosophila</taxon>
        <taxon>Sophophora</taxon>
    </lineage>
</organism>
<name>A0AB39ZDV9_DROSZ</name>
<keyword evidence="4" id="KW-0539">Nucleus</keyword>
<dbReference type="PROSITE" id="PS51156">
    <property type="entry name" value="ELM2"/>
    <property type="match status" value="1"/>
</dbReference>
<protein>
    <submittedName>
        <fullName evidence="8">REST corepressor rcor-1</fullName>
    </submittedName>
</protein>
<keyword evidence="3" id="KW-0804">Transcription</keyword>
<dbReference type="InterPro" id="IPR051066">
    <property type="entry name" value="Trans_reg/Corepressor"/>
</dbReference>
<reference evidence="7" key="1">
    <citation type="submission" date="2025-05" db="UniProtKB">
        <authorList>
            <consortium name="RefSeq"/>
        </authorList>
    </citation>
    <scope>NUCLEOTIDE SEQUENCE [LARGE SCALE GENOMIC DNA]</scope>
</reference>
<dbReference type="AlphaFoldDB" id="A0AB39ZDV9"/>
<evidence type="ECO:0000256" key="4">
    <source>
        <dbReference type="ARBA" id="ARBA00023242"/>
    </source>
</evidence>